<dbReference type="Proteomes" id="UP001163828">
    <property type="component" value="Unassembled WGS sequence"/>
</dbReference>
<sequence>MLSQLQELLTITLAPHLIVKFVSSAYVLLDKDIVEEPWVKGVIALKAAPMFHNFHNPPVSKGSQHPYEPTLPVLESCSSDKHTGESPSTNIVKETAMATRMDLQERHATWPLICPCPHLLHPPSTNAPTAQTRTTYTPPVQRPQWGLAAGSGSVPPTLKTPNMPMTWFYFNGSKVFANFVRLLMNGLVSNFTWTPTDGDSTFSVELNP</sequence>
<dbReference type="EMBL" id="MU791062">
    <property type="protein sequence ID" value="KAJ3991362.1"/>
    <property type="molecule type" value="Genomic_DNA"/>
</dbReference>
<organism evidence="1 2">
    <name type="scientific">Lentinula boryana</name>
    <dbReference type="NCBI Taxonomy" id="40481"/>
    <lineage>
        <taxon>Eukaryota</taxon>
        <taxon>Fungi</taxon>
        <taxon>Dikarya</taxon>
        <taxon>Basidiomycota</taxon>
        <taxon>Agaricomycotina</taxon>
        <taxon>Agaricomycetes</taxon>
        <taxon>Agaricomycetidae</taxon>
        <taxon>Agaricales</taxon>
        <taxon>Marasmiineae</taxon>
        <taxon>Omphalotaceae</taxon>
        <taxon>Lentinula</taxon>
    </lineage>
</organism>
<comment type="caution">
    <text evidence="1">The sequence shown here is derived from an EMBL/GenBank/DDBJ whole genome shotgun (WGS) entry which is preliminary data.</text>
</comment>
<evidence type="ECO:0000313" key="1">
    <source>
        <dbReference type="EMBL" id="KAJ3991362.1"/>
    </source>
</evidence>
<gene>
    <name evidence="1" type="ORF">F5050DRAFT_1812645</name>
</gene>
<keyword evidence="2" id="KW-1185">Reference proteome</keyword>
<proteinExistence type="predicted"/>
<reference evidence="1" key="1">
    <citation type="submission" date="2022-08" db="EMBL/GenBank/DDBJ databases">
        <authorList>
            <consortium name="DOE Joint Genome Institute"/>
            <person name="Min B."/>
            <person name="Riley R."/>
            <person name="Sierra-Patev S."/>
            <person name="Naranjo-Ortiz M."/>
            <person name="Looney B."/>
            <person name="Konkel Z."/>
            <person name="Slot J.C."/>
            <person name="Sakamoto Y."/>
            <person name="Steenwyk J.L."/>
            <person name="Rokas A."/>
            <person name="Carro J."/>
            <person name="Camarero S."/>
            <person name="Ferreira P."/>
            <person name="Molpeceres G."/>
            <person name="Ruiz-Duenas F.J."/>
            <person name="Serrano A."/>
            <person name="Henrissat B."/>
            <person name="Drula E."/>
            <person name="Hughes K.W."/>
            <person name="Mata J.L."/>
            <person name="Ishikawa N.K."/>
            <person name="Vargas-Isla R."/>
            <person name="Ushijima S."/>
            <person name="Smith C.A."/>
            <person name="Ahrendt S."/>
            <person name="Andreopoulos W."/>
            <person name="He G."/>
            <person name="Labutti K."/>
            <person name="Lipzen A."/>
            <person name="Ng V."/>
            <person name="Sandor L."/>
            <person name="Barry K."/>
            <person name="Martinez A.T."/>
            <person name="Xiao Y."/>
            <person name="Gibbons J.G."/>
            <person name="Terashima K."/>
            <person name="Hibbett D.S."/>
            <person name="Grigoriev I.V."/>
        </authorList>
    </citation>
    <scope>NUCLEOTIDE SEQUENCE</scope>
    <source>
        <strain evidence="1">TFB10827</strain>
    </source>
</reference>
<protein>
    <submittedName>
        <fullName evidence="1">Uncharacterized protein</fullName>
    </submittedName>
</protein>
<name>A0ABQ8PY39_9AGAR</name>
<evidence type="ECO:0000313" key="2">
    <source>
        <dbReference type="Proteomes" id="UP001163828"/>
    </source>
</evidence>
<accession>A0ABQ8PY39</accession>